<evidence type="ECO:0000313" key="3">
    <source>
        <dbReference type="Proteomes" id="UP001165395"/>
    </source>
</evidence>
<dbReference type="Pfam" id="PF13391">
    <property type="entry name" value="HNH_2"/>
    <property type="match status" value="1"/>
</dbReference>
<dbReference type="RefSeq" id="WP_227179418.1">
    <property type="nucleotide sequence ID" value="NZ_JAJBZT010000002.1"/>
</dbReference>
<dbReference type="InterPro" id="IPR003615">
    <property type="entry name" value="HNH_nuc"/>
</dbReference>
<keyword evidence="2" id="KW-0255">Endonuclease</keyword>
<dbReference type="CDD" id="cd00085">
    <property type="entry name" value="HNHc"/>
    <property type="match status" value="1"/>
</dbReference>
<proteinExistence type="predicted"/>
<dbReference type="EMBL" id="JAJBZT010000002">
    <property type="protein sequence ID" value="MCB6183051.1"/>
    <property type="molecule type" value="Genomic_DNA"/>
</dbReference>
<organism evidence="2 3">
    <name type="scientific">Leeia speluncae</name>
    <dbReference type="NCBI Taxonomy" id="2884804"/>
    <lineage>
        <taxon>Bacteria</taxon>
        <taxon>Pseudomonadati</taxon>
        <taxon>Pseudomonadota</taxon>
        <taxon>Betaproteobacteria</taxon>
        <taxon>Neisseriales</taxon>
        <taxon>Leeiaceae</taxon>
        <taxon>Leeia</taxon>
    </lineage>
</organism>
<evidence type="ECO:0000313" key="2">
    <source>
        <dbReference type="EMBL" id="MCB6183051.1"/>
    </source>
</evidence>
<comment type="caution">
    <text evidence="2">The sequence shown here is derived from an EMBL/GenBank/DDBJ whole genome shotgun (WGS) entry which is preliminary data.</text>
</comment>
<keyword evidence="3" id="KW-1185">Reference proteome</keyword>
<keyword evidence="2" id="KW-0378">Hydrolase</keyword>
<accession>A0ABS8D4F7</accession>
<gene>
    <name evidence="2" type="ORF">LIN78_05750</name>
</gene>
<dbReference type="Proteomes" id="UP001165395">
    <property type="component" value="Unassembled WGS sequence"/>
</dbReference>
<protein>
    <submittedName>
        <fullName evidence="2">HNH endonuclease</fullName>
    </submittedName>
</protein>
<feature type="domain" description="HNH nuclease" evidence="1">
    <location>
        <begin position="156"/>
        <end position="204"/>
    </location>
</feature>
<evidence type="ECO:0000259" key="1">
    <source>
        <dbReference type="Pfam" id="PF13391"/>
    </source>
</evidence>
<reference evidence="2" key="1">
    <citation type="submission" date="2021-10" db="EMBL/GenBank/DDBJ databases">
        <title>The complete genome sequence of Leeia sp. TBRC 13508.</title>
        <authorList>
            <person name="Charoenyingcharoen P."/>
            <person name="Yukphan P."/>
        </authorList>
    </citation>
    <scope>NUCLEOTIDE SEQUENCE</scope>
    <source>
        <strain evidence="2">TBRC 13508</strain>
    </source>
</reference>
<dbReference type="GO" id="GO:0004519">
    <property type="term" value="F:endonuclease activity"/>
    <property type="evidence" value="ECO:0007669"/>
    <property type="project" value="UniProtKB-KW"/>
</dbReference>
<sequence length="250" mass="28327">MFKNYIRINWRHATEYVPIDLSKFSVDTQVTSTIEEWFGEEVSNGDLPSFVRYNTESKIKKLEDNTIEIQITYKQSANAEMDYEHMQWGISTIIIPLGAHEGEASWNGFESSDYDGTVNWTYYEQINNDRPRSSKNVTNRNQGPFRKALICLDKCCALTGESTSSALEAAHIIPVSEGGYENIDNGILLRADLHRLYDDNKFIFLSNGTVKINSNLSSTYQTLLQSATLPVSVLKRVKDSLAFIEATDLI</sequence>
<keyword evidence="2" id="KW-0540">Nuclease</keyword>
<name>A0ABS8D4F7_9NEIS</name>